<dbReference type="Gene3D" id="1.25.40.10">
    <property type="entry name" value="Tetratricopeptide repeat domain"/>
    <property type="match status" value="4"/>
</dbReference>
<dbReference type="InterPro" id="IPR018273">
    <property type="entry name" value="Ribosomal_eS17_CS"/>
</dbReference>
<dbReference type="PROSITE" id="PS00712">
    <property type="entry name" value="RIBOSOMAL_S17E"/>
    <property type="match status" value="1"/>
</dbReference>
<feature type="repeat" description="PPR" evidence="7">
    <location>
        <begin position="83"/>
        <end position="113"/>
    </location>
</feature>
<dbReference type="GO" id="GO:0006412">
    <property type="term" value="P:translation"/>
    <property type="evidence" value="ECO:0007669"/>
    <property type="project" value="InterPro"/>
</dbReference>
<keyword evidence="5" id="KW-0689">Ribosomal protein</keyword>
<evidence type="ECO:0008006" key="10">
    <source>
        <dbReference type="Google" id="ProtNLM"/>
    </source>
</evidence>
<accession>A0A6N2M196</accession>
<keyword evidence="3" id="KW-0677">Repeat</keyword>
<dbReference type="FunFam" id="1.25.40.10:FF:000488">
    <property type="entry name" value="Pentatricopeptide repeat-containing protein, mitochondrial"/>
    <property type="match status" value="1"/>
</dbReference>
<gene>
    <name evidence="9" type="ORF">SVIM_LOCUS303781</name>
</gene>
<dbReference type="GO" id="GO:1990904">
    <property type="term" value="C:ribonucleoprotein complex"/>
    <property type="evidence" value="ECO:0007669"/>
    <property type="project" value="UniProtKB-KW"/>
</dbReference>
<dbReference type="NCBIfam" id="TIGR00756">
    <property type="entry name" value="PPR"/>
    <property type="match status" value="4"/>
</dbReference>
<dbReference type="InterPro" id="IPR001210">
    <property type="entry name" value="Ribosomal_eS17"/>
</dbReference>
<dbReference type="AlphaFoldDB" id="A0A6N2M196"/>
<feature type="repeat" description="PPR" evidence="7">
    <location>
        <begin position="114"/>
        <end position="148"/>
    </location>
</feature>
<dbReference type="PANTHER" id="PTHR47926">
    <property type="entry name" value="PENTATRICOPEPTIDE REPEAT-CONTAINING PROTEIN"/>
    <property type="match status" value="1"/>
</dbReference>
<evidence type="ECO:0000256" key="5">
    <source>
        <dbReference type="ARBA" id="ARBA00022980"/>
    </source>
</evidence>
<evidence type="ECO:0000256" key="4">
    <source>
        <dbReference type="ARBA" id="ARBA00022946"/>
    </source>
</evidence>
<dbReference type="InterPro" id="IPR011990">
    <property type="entry name" value="TPR-like_helical_dom_sf"/>
</dbReference>
<feature type="region of interest" description="Disordered" evidence="8">
    <location>
        <begin position="676"/>
        <end position="695"/>
    </location>
</feature>
<dbReference type="InterPro" id="IPR046960">
    <property type="entry name" value="PPR_At4g14850-like_plant"/>
</dbReference>
<dbReference type="Pfam" id="PF13041">
    <property type="entry name" value="PPR_2"/>
    <property type="match status" value="2"/>
</dbReference>
<evidence type="ECO:0000256" key="6">
    <source>
        <dbReference type="ARBA" id="ARBA00023274"/>
    </source>
</evidence>
<sequence length="695" mass="77592">MNTVRIICSKKRFGGNFIVYCKNFCSFGNATKKPEMITEQDLFFDATKVLKLHSLLQFCAKNREPITGKVCHGQVIRLGLETDTLTSNMLMTMYSKCGLIRRACKVFDEIPERSMVSWNIMIGTCVQNGEEEKAIGIFLEMQREGIPCSEFTISSVVCACAAKGDVFFCMQLHALAVKAVVDADVFVGTALLDVYAKCGSIEEAICVFEGMPERSDVTWSSLVAGFVQNELYEEGLVLFARGKEMGLENNQFMISSVIRACAGLAALIEGRQVHAIVCRTGFGLNNFVASALVDMYAKCGSIEESYALFCNIERKNVVLWNAMISGFARHACSSEVMNLFEEMQHAGVQPDEVTYVALLSACVHGGLVDKGRSYFDLMTREHHVSPNVLHYSCMVDLLGRGGLVHEARELMTKMPFAATASMWGSLLASCRMHGELELAEIAAKNLFEMEPDRGGNYVLLANTYAAGKRWEEAAKARKSLKGGEILKERGESWIEIKDKVHTFMAGERTHPRISDLYLELKNLLEEMSKLVSKAETDFALHDLSHSSLFAKMGRVRTKTVKKSSRQVIERYYSKMTLDFHTNKKILEEVAIIPSKRLRNKIAGFSTHLMKRIQKGPVRGISLKLQEEERERRMDFVPEESAIKIHEIKVDKETIDMLAALGMSDVPGLVEVEPQPMIPTQGFGRGGRGGARRFLS</sequence>
<dbReference type="Gene3D" id="1.10.60.20">
    <property type="entry name" value="Ribosomal protein S17e-like"/>
    <property type="match status" value="1"/>
</dbReference>
<evidence type="ECO:0000256" key="2">
    <source>
        <dbReference type="ARBA" id="ARBA00010444"/>
    </source>
</evidence>
<feature type="repeat" description="PPR" evidence="7">
    <location>
        <begin position="316"/>
        <end position="350"/>
    </location>
</feature>
<dbReference type="GO" id="GO:0009451">
    <property type="term" value="P:RNA modification"/>
    <property type="evidence" value="ECO:0007669"/>
    <property type="project" value="InterPro"/>
</dbReference>
<dbReference type="FunFam" id="1.25.40.10:FF:000196">
    <property type="entry name" value="Pentatricopeptide repeat-containing protein At4g14850"/>
    <property type="match status" value="1"/>
</dbReference>
<dbReference type="InterPro" id="IPR002885">
    <property type="entry name" value="PPR_rpt"/>
</dbReference>
<dbReference type="GO" id="GO:0003735">
    <property type="term" value="F:structural constituent of ribosome"/>
    <property type="evidence" value="ECO:0007669"/>
    <property type="project" value="InterPro"/>
</dbReference>
<dbReference type="FunFam" id="1.25.40.10:FF:000280">
    <property type="entry name" value="Pentatricopeptide repeat-containing protein"/>
    <property type="match status" value="1"/>
</dbReference>
<keyword evidence="4" id="KW-0809">Transit peptide</keyword>
<evidence type="ECO:0000256" key="8">
    <source>
        <dbReference type="SAM" id="MobiDB-lite"/>
    </source>
</evidence>
<dbReference type="FunFam" id="1.10.60.20:FF:000001">
    <property type="entry name" value="40S ribosomal protein S17"/>
    <property type="match status" value="1"/>
</dbReference>
<feature type="repeat" description="PPR" evidence="7">
    <location>
        <begin position="351"/>
        <end position="385"/>
    </location>
</feature>
<evidence type="ECO:0000313" key="9">
    <source>
        <dbReference type="EMBL" id="VFU47377.1"/>
    </source>
</evidence>
<evidence type="ECO:0000256" key="7">
    <source>
        <dbReference type="PROSITE-ProRule" id="PRU00708"/>
    </source>
</evidence>
<dbReference type="HAMAP" id="MF_00511">
    <property type="entry name" value="Ribosomal_eS17"/>
    <property type="match status" value="1"/>
</dbReference>
<dbReference type="PROSITE" id="PS51375">
    <property type="entry name" value="PPR"/>
    <property type="match status" value="4"/>
</dbReference>
<organism evidence="9">
    <name type="scientific">Salix viminalis</name>
    <name type="common">Common osier</name>
    <name type="synonym">Basket willow</name>
    <dbReference type="NCBI Taxonomy" id="40686"/>
    <lineage>
        <taxon>Eukaryota</taxon>
        <taxon>Viridiplantae</taxon>
        <taxon>Streptophyta</taxon>
        <taxon>Embryophyta</taxon>
        <taxon>Tracheophyta</taxon>
        <taxon>Spermatophyta</taxon>
        <taxon>Magnoliopsida</taxon>
        <taxon>eudicotyledons</taxon>
        <taxon>Gunneridae</taxon>
        <taxon>Pentapetalae</taxon>
        <taxon>rosids</taxon>
        <taxon>fabids</taxon>
        <taxon>Malpighiales</taxon>
        <taxon>Salicaceae</taxon>
        <taxon>Saliceae</taxon>
        <taxon>Salix</taxon>
    </lineage>
</organism>
<dbReference type="Pfam" id="PF01535">
    <property type="entry name" value="PPR"/>
    <property type="match status" value="4"/>
</dbReference>
<dbReference type="InterPro" id="IPR036401">
    <property type="entry name" value="Ribosomal_eS17_sf"/>
</dbReference>
<comment type="similarity">
    <text evidence="1">Belongs to the PPR family. PCMP-H subfamily.</text>
</comment>
<name>A0A6N2M196_SALVM</name>
<proteinExistence type="inferred from homology"/>
<dbReference type="EMBL" id="CAADRP010001663">
    <property type="protein sequence ID" value="VFU47377.1"/>
    <property type="molecule type" value="Genomic_DNA"/>
</dbReference>
<evidence type="ECO:0000256" key="3">
    <source>
        <dbReference type="ARBA" id="ARBA00022737"/>
    </source>
</evidence>
<dbReference type="SUPFAM" id="SSF116820">
    <property type="entry name" value="Rps17e-like"/>
    <property type="match status" value="1"/>
</dbReference>
<reference evidence="9" key="1">
    <citation type="submission" date="2019-03" db="EMBL/GenBank/DDBJ databases">
        <authorList>
            <person name="Mank J."/>
            <person name="Almeida P."/>
        </authorList>
    </citation>
    <scope>NUCLEOTIDE SEQUENCE</scope>
    <source>
        <strain evidence="9">78183</strain>
    </source>
</reference>
<dbReference type="GO" id="GO:0005840">
    <property type="term" value="C:ribosome"/>
    <property type="evidence" value="ECO:0007669"/>
    <property type="project" value="UniProtKB-KW"/>
</dbReference>
<dbReference type="Pfam" id="PF00833">
    <property type="entry name" value="Ribosomal_S17e"/>
    <property type="match status" value="1"/>
</dbReference>
<keyword evidence="6" id="KW-0687">Ribonucleoprotein</keyword>
<dbReference type="Pfam" id="PF20431">
    <property type="entry name" value="E_motif"/>
    <property type="match status" value="1"/>
</dbReference>
<dbReference type="FunFam" id="1.25.40.10:FF:000144">
    <property type="entry name" value="Pentatricopeptide repeat-containing protein, mitochondrial"/>
    <property type="match status" value="1"/>
</dbReference>
<comment type="similarity">
    <text evidence="2">Belongs to the eukaryotic ribosomal protein eS17 family.</text>
</comment>
<protein>
    <recommendedName>
        <fullName evidence="10">40S ribosomal protein S17</fullName>
    </recommendedName>
</protein>
<dbReference type="InterPro" id="IPR046848">
    <property type="entry name" value="E_motif"/>
</dbReference>
<dbReference type="GO" id="GO:0003729">
    <property type="term" value="F:mRNA binding"/>
    <property type="evidence" value="ECO:0007669"/>
    <property type="project" value="UniProtKB-ARBA"/>
</dbReference>
<evidence type="ECO:0000256" key="1">
    <source>
        <dbReference type="ARBA" id="ARBA00006643"/>
    </source>
</evidence>
<dbReference type="PANTHER" id="PTHR47926:SF542">
    <property type="entry name" value="PENTATRICOPEPTIDE REPEAT-CONTAINING PROTEIN"/>
    <property type="match status" value="1"/>
</dbReference>